<evidence type="ECO:0000256" key="1">
    <source>
        <dbReference type="SAM" id="MobiDB-lite"/>
    </source>
</evidence>
<keyword evidence="3" id="KW-1185">Reference proteome</keyword>
<comment type="caution">
    <text evidence="2">The sequence shown here is derived from an EMBL/GenBank/DDBJ whole genome shotgun (WGS) entry which is preliminary data.</text>
</comment>
<feature type="region of interest" description="Disordered" evidence="1">
    <location>
        <begin position="1"/>
        <end position="27"/>
    </location>
</feature>
<reference evidence="2" key="2">
    <citation type="submission" date="2021-08" db="EMBL/GenBank/DDBJ databases">
        <authorList>
            <person name="Tani A."/>
            <person name="Ola A."/>
            <person name="Ogura Y."/>
            <person name="Katsura K."/>
            <person name="Hayashi T."/>
        </authorList>
    </citation>
    <scope>NUCLEOTIDE SEQUENCE</scope>
    <source>
        <strain evidence="2">KCTC 52305</strain>
    </source>
</reference>
<evidence type="ECO:0000313" key="2">
    <source>
        <dbReference type="EMBL" id="GJD51133.1"/>
    </source>
</evidence>
<sequence length="56" mass="6061">MVGRRDGAGVGREPGSPLPGLRCGRGGAARQAERKIRCAWRSAVRIDVFRSSRPVQ</sequence>
<organism evidence="2 3">
    <name type="scientific">Methylobacterium crusticola</name>
    <dbReference type="NCBI Taxonomy" id="1697972"/>
    <lineage>
        <taxon>Bacteria</taxon>
        <taxon>Pseudomonadati</taxon>
        <taxon>Pseudomonadota</taxon>
        <taxon>Alphaproteobacteria</taxon>
        <taxon>Hyphomicrobiales</taxon>
        <taxon>Methylobacteriaceae</taxon>
        <taxon>Methylobacterium</taxon>
    </lineage>
</organism>
<proteinExistence type="predicted"/>
<accession>A0ABQ4R0K1</accession>
<reference evidence="2" key="1">
    <citation type="journal article" date="2021" name="Front. Microbiol.">
        <title>Comprehensive Comparative Genomics and Phenotyping of Methylobacterium Species.</title>
        <authorList>
            <person name="Alessa O."/>
            <person name="Ogura Y."/>
            <person name="Fujitani Y."/>
            <person name="Takami H."/>
            <person name="Hayashi T."/>
            <person name="Sahin N."/>
            <person name="Tani A."/>
        </authorList>
    </citation>
    <scope>NUCLEOTIDE SEQUENCE</scope>
    <source>
        <strain evidence="2">KCTC 52305</strain>
    </source>
</reference>
<dbReference type="EMBL" id="BPQH01000012">
    <property type="protein sequence ID" value="GJD51133.1"/>
    <property type="molecule type" value="Genomic_DNA"/>
</dbReference>
<gene>
    <name evidence="2" type="ORF">OPKNFCMD_3885</name>
</gene>
<dbReference type="Proteomes" id="UP001055167">
    <property type="component" value="Unassembled WGS sequence"/>
</dbReference>
<protein>
    <submittedName>
        <fullName evidence="2">Uncharacterized protein</fullName>
    </submittedName>
</protein>
<name>A0ABQ4R0K1_9HYPH</name>
<evidence type="ECO:0000313" key="3">
    <source>
        <dbReference type="Proteomes" id="UP001055167"/>
    </source>
</evidence>